<dbReference type="Gene3D" id="1.10.630.10">
    <property type="entry name" value="Cytochrome P450"/>
    <property type="match status" value="1"/>
</dbReference>
<dbReference type="InterPro" id="IPR017972">
    <property type="entry name" value="Cyt_P450_CS"/>
</dbReference>
<dbReference type="SUPFAM" id="SSF48264">
    <property type="entry name" value="Cytochrome P450"/>
    <property type="match status" value="1"/>
</dbReference>
<sequence>MDFPPELARLQAEEPISRVRLLTGEDAWLLTRNSDIRALLTDSRFLPWTPGMPPPGSGDGAMSGFLFTMAGAEHARVRRIAGAALTPRRIEHLRPQVSELGRDLVGKLLAANGPFDVLADFAVPFARGVLADLLGFPAAERQVFADLVDDMLGVFTAADPNAMAEAGTQLSQHIGGLIAAKRAEPGEDLLSALIDATDAEHGRLTEQELFNLAFSIVLAGYVPPANALALAVLQLLRTGTGLAEVRRDTVADLVEELLKADQSSATDQSRVALEDVEMGGVLVRAGEFVVAPLRAANRDADARSHVTFGHGPHHCLGAALARVQLQEGLLALAEPGGLRLAVPYEEIAWRTMFLTLRSPEAIPVTW</sequence>
<dbReference type="GO" id="GO:0016705">
    <property type="term" value="F:oxidoreductase activity, acting on paired donors, with incorporation or reduction of molecular oxygen"/>
    <property type="evidence" value="ECO:0007669"/>
    <property type="project" value="InterPro"/>
</dbReference>
<dbReference type="PANTHER" id="PTHR46696:SF6">
    <property type="entry name" value="P450, PUTATIVE (EUROFUNG)-RELATED"/>
    <property type="match status" value="1"/>
</dbReference>
<dbReference type="OrthoDB" id="3563549at2"/>
<dbReference type="InterPro" id="IPR036396">
    <property type="entry name" value="Cyt_P450_sf"/>
</dbReference>
<dbReference type="PROSITE" id="PS00086">
    <property type="entry name" value="CYTOCHROME_P450"/>
    <property type="match status" value="1"/>
</dbReference>
<dbReference type="EMBL" id="SFCC01000003">
    <property type="protein sequence ID" value="RZQ64928.1"/>
    <property type="molecule type" value="Genomic_DNA"/>
</dbReference>
<dbReference type="InterPro" id="IPR002397">
    <property type="entry name" value="Cyt_P450_B"/>
</dbReference>
<dbReference type="GO" id="GO:0004497">
    <property type="term" value="F:monooxygenase activity"/>
    <property type="evidence" value="ECO:0007669"/>
    <property type="project" value="InterPro"/>
</dbReference>
<protein>
    <submittedName>
        <fullName evidence="2">Cytochrome P450</fullName>
    </submittedName>
</protein>
<evidence type="ECO:0000256" key="1">
    <source>
        <dbReference type="ARBA" id="ARBA00010617"/>
    </source>
</evidence>
<evidence type="ECO:0000313" key="3">
    <source>
        <dbReference type="Proteomes" id="UP000292003"/>
    </source>
</evidence>
<dbReference type="PRINTS" id="PR00359">
    <property type="entry name" value="BP450"/>
</dbReference>
<organism evidence="2 3">
    <name type="scientific">Amycolatopsis suaedae</name>
    <dbReference type="NCBI Taxonomy" id="2510978"/>
    <lineage>
        <taxon>Bacteria</taxon>
        <taxon>Bacillati</taxon>
        <taxon>Actinomycetota</taxon>
        <taxon>Actinomycetes</taxon>
        <taxon>Pseudonocardiales</taxon>
        <taxon>Pseudonocardiaceae</taxon>
        <taxon>Amycolatopsis</taxon>
    </lineage>
</organism>
<comment type="caution">
    <text evidence="2">The sequence shown here is derived from an EMBL/GenBank/DDBJ whole genome shotgun (WGS) entry which is preliminary data.</text>
</comment>
<name>A0A4Q7JCR6_9PSEU</name>
<comment type="similarity">
    <text evidence="1">Belongs to the cytochrome P450 family.</text>
</comment>
<proteinExistence type="inferred from homology"/>
<dbReference type="Proteomes" id="UP000292003">
    <property type="component" value="Unassembled WGS sequence"/>
</dbReference>
<reference evidence="2 3" key="1">
    <citation type="submission" date="2019-02" db="EMBL/GenBank/DDBJ databases">
        <title>Draft genome sequence of Amycolatopsis sp. 8-3EHSu isolated from roots of Suaeda maritima.</title>
        <authorList>
            <person name="Duangmal K."/>
            <person name="Chantavorakit T."/>
        </authorList>
    </citation>
    <scope>NUCLEOTIDE SEQUENCE [LARGE SCALE GENOMIC DNA]</scope>
    <source>
        <strain evidence="2 3">8-3EHSu</strain>
    </source>
</reference>
<evidence type="ECO:0000313" key="2">
    <source>
        <dbReference type="EMBL" id="RZQ64928.1"/>
    </source>
</evidence>
<dbReference type="GO" id="GO:0005506">
    <property type="term" value="F:iron ion binding"/>
    <property type="evidence" value="ECO:0007669"/>
    <property type="project" value="InterPro"/>
</dbReference>
<dbReference type="PANTHER" id="PTHR46696">
    <property type="entry name" value="P450, PUTATIVE (EUROFUNG)-RELATED"/>
    <property type="match status" value="1"/>
</dbReference>
<dbReference type="GO" id="GO:0020037">
    <property type="term" value="F:heme binding"/>
    <property type="evidence" value="ECO:0007669"/>
    <property type="project" value="InterPro"/>
</dbReference>
<accession>A0A4Q7JCR6</accession>
<dbReference type="AlphaFoldDB" id="A0A4Q7JCR6"/>
<keyword evidence="3" id="KW-1185">Reference proteome</keyword>
<gene>
    <name evidence="2" type="ORF">EWH70_07870</name>
</gene>